<proteinExistence type="predicted"/>
<accession>A0AAD7EY43</accession>
<evidence type="ECO:0000313" key="2">
    <source>
        <dbReference type="Proteomes" id="UP001218218"/>
    </source>
</evidence>
<protein>
    <submittedName>
        <fullName evidence="1">Uncharacterized protein</fullName>
    </submittedName>
</protein>
<gene>
    <name evidence="1" type="ORF">DFH08DRAFT_802558</name>
</gene>
<reference evidence="1" key="1">
    <citation type="submission" date="2023-03" db="EMBL/GenBank/DDBJ databases">
        <title>Massive genome expansion in bonnet fungi (Mycena s.s.) driven by repeated elements and novel gene families across ecological guilds.</title>
        <authorList>
            <consortium name="Lawrence Berkeley National Laboratory"/>
            <person name="Harder C.B."/>
            <person name="Miyauchi S."/>
            <person name="Viragh M."/>
            <person name="Kuo A."/>
            <person name="Thoen E."/>
            <person name="Andreopoulos B."/>
            <person name="Lu D."/>
            <person name="Skrede I."/>
            <person name="Drula E."/>
            <person name="Henrissat B."/>
            <person name="Morin E."/>
            <person name="Kohler A."/>
            <person name="Barry K."/>
            <person name="LaButti K."/>
            <person name="Morin E."/>
            <person name="Salamov A."/>
            <person name="Lipzen A."/>
            <person name="Mereny Z."/>
            <person name="Hegedus B."/>
            <person name="Baldrian P."/>
            <person name="Stursova M."/>
            <person name="Weitz H."/>
            <person name="Taylor A."/>
            <person name="Grigoriev I.V."/>
            <person name="Nagy L.G."/>
            <person name="Martin F."/>
            <person name="Kauserud H."/>
        </authorList>
    </citation>
    <scope>NUCLEOTIDE SEQUENCE</scope>
    <source>
        <strain evidence="1">CBHHK002</strain>
    </source>
</reference>
<dbReference type="AlphaFoldDB" id="A0AAD7EY43"/>
<keyword evidence="2" id="KW-1185">Reference proteome</keyword>
<name>A0AAD7EY43_9AGAR</name>
<dbReference type="EMBL" id="JARIHO010000008">
    <property type="protein sequence ID" value="KAJ7356521.1"/>
    <property type="molecule type" value="Genomic_DNA"/>
</dbReference>
<comment type="caution">
    <text evidence="1">The sequence shown here is derived from an EMBL/GenBank/DDBJ whole genome shotgun (WGS) entry which is preliminary data.</text>
</comment>
<organism evidence="1 2">
    <name type="scientific">Mycena albidolilacea</name>
    <dbReference type="NCBI Taxonomy" id="1033008"/>
    <lineage>
        <taxon>Eukaryota</taxon>
        <taxon>Fungi</taxon>
        <taxon>Dikarya</taxon>
        <taxon>Basidiomycota</taxon>
        <taxon>Agaricomycotina</taxon>
        <taxon>Agaricomycetes</taxon>
        <taxon>Agaricomycetidae</taxon>
        <taxon>Agaricales</taxon>
        <taxon>Marasmiineae</taxon>
        <taxon>Mycenaceae</taxon>
        <taxon>Mycena</taxon>
    </lineage>
</organism>
<dbReference type="Proteomes" id="UP001218218">
    <property type="component" value="Unassembled WGS sequence"/>
</dbReference>
<evidence type="ECO:0000313" key="1">
    <source>
        <dbReference type="EMBL" id="KAJ7356521.1"/>
    </source>
</evidence>
<sequence length="140" mass="15983">MHFIPQAYLGPLSDPDWESVFDSTEVGYVHNNKAVYIGRWMSRQYYLDNKRGSDQIKDARMSQSIRTLQHEAYRLVLMPSIVEPPLPEVMAQWICLNKGYGAFAGLKVLSVMLVDNASPVVIWLEHFLAEKDDPGSRGRI</sequence>